<evidence type="ECO:0000313" key="1">
    <source>
        <dbReference type="EMBL" id="EEG48510.1"/>
    </source>
</evidence>
<dbReference type="EMBL" id="ACBZ01000141">
    <property type="protein sequence ID" value="EEG48510.1"/>
    <property type="molecule type" value="Genomic_DNA"/>
</dbReference>
<accession>C0CP09</accession>
<dbReference type="PATRIC" id="fig|476272.21.peg.738"/>
<dbReference type="Proteomes" id="UP000003100">
    <property type="component" value="Unassembled WGS sequence"/>
</dbReference>
<dbReference type="AlphaFoldDB" id="C0CP09"/>
<evidence type="ECO:0000313" key="2">
    <source>
        <dbReference type="Proteomes" id="UP000003100"/>
    </source>
</evidence>
<dbReference type="HOGENOM" id="CLU_3096168_0_0_9"/>
<gene>
    <name evidence="1" type="ORF">RUMHYD_02610</name>
</gene>
<keyword evidence="2" id="KW-1185">Reference proteome</keyword>
<reference evidence="1 2" key="2">
    <citation type="submission" date="2009-02" db="EMBL/GenBank/DDBJ databases">
        <title>Draft genome sequence of Blautia hydrogenotrophica DSM 10507 (Ruminococcus hydrogenotrophicus DSM 10507).</title>
        <authorList>
            <person name="Sudarsanam P."/>
            <person name="Ley R."/>
            <person name="Guruge J."/>
            <person name="Turnbaugh P.J."/>
            <person name="Mahowald M."/>
            <person name="Liep D."/>
            <person name="Gordon J."/>
        </authorList>
    </citation>
    <scope>NUCLEOTIDE SEQUENCE [LARGE SCALE GENOMIC DNA]</scope>
    <source>
        <strain evidence="2">DSM 10507 / JCM 14656 / S5a33</strain>
    </source>
</reference>
<comment type="caution">
    <text evidence="1">The sequence shown here is derived from an EMBL/GenBank/DDBJ whole genome shotgun (WGS) entry which is preliminary data.</text>
</comment>
<name>C0CP09_BLAHS</name>
<organism evidence="1 2">
    <name type="scientific">Blautia hydrogenotrophica (strain DSM 10507 / JCM 14656 / S5a33)</name>
    <name type="common">Ruminococcus hydrogenotrophicus</name>
    <dbReference type="NCBI Taxonomy" id="476272"/>
    <lineage>
        <taxon>Bacteria</taxon>
        <taxon>Bacillati</taxon>
        <taxon>Bacillota</taxon>
        <taxon>Clostridia</taxon>
        <taxon>Lachnospirales</taxon>
        <taxon>Lachnospiraceae</taxon>
        <taxon>Blautia</taxon>
    </lineage>
</organism>
<reference evidence="1 2" key="1">
    <citation type="submission" date="2009-01" db="EMBL/GenBank/DDBJ databases">
        <authorList>
            <person name="Fulton L."/>
            <person name="Clifton S."/>
            <person name="Fulton B."/>
            <person name="Xu J."/>
            <person name="Minx P."/>
            <person name="Pepin K.H."/>
            <person name="Johnson M."/>
            <person name="Bhonagiri V."/>
            <person name="Nash W.E."/>
            <person name="Mardis E.R."/>
            <person name="Wilson R.K."/>
        </authorList>
    </citation>
    <scope>NUCLEOTIDE SEQUENCE [LARGE SCALE GENOMIC DNA]</scope>
    <source>
        <strain evidence="2">DSM 10507 / JCM 14656 / S5a33</strain>
    </source>
</reference>
<protein>
    <submittedName>
        <fullName evidence="1">Uncharacterized protein</fullName>
    </submittedName>
</protein>
<sequence length="51" mass="5510">MTLIFPCTSQKPMLLLIIKKNPVSQDSSPAVDCVSNIFISAAVRSYGVLVL</sequence>
<proteinExistence type="predicted"/>